<keyword evidence="6 10" id="KW-0378">Hydrolase</keyword>
<comment type="similarity">
    <text evidence="3 10">Belongs to the PurH family.</text>
</comment>
<evidence type="ECO:0000256" key="3">
    <source>
        <dbReference type="ARBA" id="ARBA00007667"/>
    </source>
</evidence>
<dbReference type="Pfam" id="PF02142">
    <property type="entry name" value="MGS"/>
    <property type="match status" value="1"/>
</dbReference>
<comment type="pathway">
    <text evidence="2 10">Purine metabolism; IMP biosynthesis via de novo pathway; 5-formamido-1-(5-phospho-D-ribosyl)imidazole-4-carboxamide from 5-amino-1-(5-phospho-D-ribosyl)imidazole-4-carboxamide (10-formyl THF route): step 1/1.</text>
</comment>
<evidence type="ECO:0000256" key="8">
    <source>
        <dbReference type="ARBA" id="ARBA00050488"/>
    </source>
</evidence>
<sequence>MAIAANTFPAPDRRRMRRALISVFDKTGLEDFVRGLVGHGVELVSTGGTARALTAAGFTVRDVSELTGFPEIMDGRVKTLHPSVHGALLGIQADPAHSDAMQRHGIVGIDLLVVNLYPFQETVASGADAATIVENIDIGGPAMIRAAAKNHPYVTVVTDPADYAAVLDALEAGGGETGLDLRRQLAAKAFGLTAGYDAAVSAWFAASLGQTTPGRFSLSGRLAESLRYGENPHQAASFYRTGEARTGVATARQIQGKALSYNNINDTDAAFELVAEFDPARTAAVAIIKHANPCGVAEGDSILEAYRRAYACDTVSAFGGIVALNRPLDAASAAEITQIFTEVIIAPGADAEAMAIIAAKKNLRLLLTEGLPDPRAAGLIVKSVAGGFLLQGRDNGVVDDIDLRVVTKRQPTDAEMADLRFAFRVAKHVKSNAIVYAKDLATVGIGAGQMSRVDSARIAARKAEDAAKVAGGEPLTKGSVVASDAFFPFADGLLSAVEAGATAVIQPGGSMRDPDVIAAADENGLAMVFTGMRHFRH</sequence>
<keyword evidence="4 10" id="KW-0808">Transferase</keyword>
<dbReference type="SMART" id="SM00798">
    <property type="entry name" value="AICARFT_IMPCHas"/>
    <property type="match status" value="1"/>
</dbReference>
<dbReference type="FunFam" id="3.40.140.20:FF:000002">
    <property type="entry name" value="Bifunctional purine biosynthesis protein PurH"/>
    <property type="match status" value="1"/>
</dbReference>
<dbReference type="SMART" id="SM00851">
    <property type="entry name" value="MGS"/>
    <property type="match status" value="1"/>
</dbReference>
<name>A0A0P0Z0U7_9HYPH</name>
<dbReference type="GO" id="GO:0003937">
    <property type="term" value="F:IMP cyclohydrolase activity"/>
    <property type="evidence" value="ECO:0007669"/>
    <property type="project" value="UniProtKB-UniRule"/>
</dbReference>
<dbReference type="NCBIfam" id="NF002049">
    <property type="entry name" value="PRK00881.1"/>
    <property type="match status" value="1"/>
</dbReference>
<dbReference type="CDD" id="cd01421">
    <property type="entry name" value="IMPCH"/>
    <property type="match status" value="1"/>
</dbReference>
<evidence type="ECO:0000256" key="5">
    <source>
        <dbReference type="ARBA" id="ARBA00022755"/>
    </source>
</evidence>
<comment type="domain">
    <text evidence="10">The IMP cyclohydrolase activity resides in the N-terminal region.</text>
</comment>
<dbReference type="EC" id="3.5.4.10" evidence="10"/>
<evidence type="ECO:0000256" key="10">
    <source>
        <dbReference type="HAMAP-Rule" id="MF_00139"/>
    </source>
</evidence>
<keyword evidence="5 10" id="KW-0658">Purine biosynthesis</keyword>
<dbReference type="InterPro" id="IPR002695">
    <property type="entry name" value="PurH-like"/>
</dbReference>
<evidence type="ECO:0000256" key="9">
    <source>
        <dbReference type="ARBA" id="ARBA00050687"/>
    </source>
</evidence>
<dbReference type="SUPFAM" id="SSF52335">
    <property type="entry name" value="Methylglyoxal synthase-like"/>
    <property type="match status" value="1"/>
</dbReference>
<dbReference type="NCBIfam" id="TIGR00355">
    <property type="entry name" value="purH"/>
    <property type="match status" value="1"/>
</dbReference>
<gene>
    <name evidence="10" type="primary">purH</name>
</gene>
<reference evidence="12" key="1">
    <citation type="journal article" date="2015" name="Proc. Natl. Acad. Sci. U.S.A.">
        <title>Bacterial clade with the ribosomal RNA operon on a small plasmid rather than the chromosome.</title>
        <authorList>
            <person name="Anda M."/>
            <person name="Ohtsubo Y."/>
            <person name="Okubo T."/>
            <person name="Sugawara M."/>
            <person name="Nagata Y."/>
            <person name="Tsuda M."/>
            <person name="Minamisawa K."/>
            <person name="Mitsui H."/>
        </authorList>
    </citation>
    <scope>NUCLEOTIDE SEQUENCE</scope>
    <source>
        <strain evidence="12">JCM 14755</strain>
    </source>
</reference>
<dbReference type="GO" id="GO:0005829">
    <property type="term" value="C:cytosol"/>
    <property type="evidence" value="ECO:0007669"/>
    <property type="project" value="TreeGrafter"/>
</dbReference>
<dbReference type="InterPro" id="IPR016193">
    <property type="entry name" value="Cytidine_deaminase-like"/>
</dbReference>
<comment type="catalytic activity">
    <reaction evidence="8 10">
        <text>(6R)-10-formyltetrahydrofolate + 5-amino-1-(5-phospho-beta-D-ribosyl)imidazole-4-carboxamide = 5-formamido-1-(5-phospho-D-ribosyl)imidazole-4-carboxamide + (6S)-5,6,7,8-tetrahydrofolate</text>
        <dbReference type="Rhea" id="RHEA:22192"/>
        <dbReference type="ChEBI" id="CHEBI:57453"/>
        <dbReference type="ChEBI" id="CHEBI:58467"/>
        <dbReference type="ChEBI" id="CHEBI:58475"/>
        <dbReference type="ChEBI" id="CHEBI:195366"/>
        <dbReference type="EC" id="2.1.2.3"/>
    </reaction>
</comment>
<dbReference type="PANTHER" id="PTHR11692">
    <property type="entry name" value="BIFUNCTIONAL PURINE BIOSYNTHESIS PROTEIN PURH"/>
    <property type="match status" value="1"/>
</dbReference>
<dbReference type="Pfam" id="PF01808">
    <property type="entry name" value="AICARFT_IMPCHas"/>
    <property type="match status" value="1"/>
</dbReference>
<evidence type="ECO:0000259" key="11">
    <source>
        <dbReference type="PROSITE" id="PS51855"/>
    </source>
</evidence>
<proteinExistence type="inferred from homology"/>
<evidence type="ECO:0000256" key="1">
    <source>
        <dbReference type="ARBA" id="ARBA00004844"/>
    </source>
</evidence>
<dbReference type="InterPro" id="IPR011607">
    <property type="entry name" value="MGS-like_dom"/>
</dbReference>
<organism evidence="12">
    <name type="scientific">Aureimonas frigidaquae</name>
    <dbReference type="NCBI Taxonomy" id="424757"/>
    <lineage>
        <taxon>Bacteria</taxon>
        <taxon>Pseudomonadati</taxon>
        <taxon>Pseudomonadota</taxon>
        <taxon>Alphaproteobacteria</taxon>
        <taxon>Hyphomicrobiales</taxon>
        <taxon>Aurantimonadaceae</taxon>
        <taxon>Aureimonas</taxon>
    </lineage>
</organism>
<dbReference type="AlphaFoldDB" id="A0A0P0Z0U7"/>
<evidence type="ECO:0000256" key="2">
    <source>
        <dbReference type="ARBA" id="ARBA00004954"/>
    </source>
</evidence>
<comment type="pathway">
    <text evidence="1 10">Purine metabolism; IMP biosynthesis via de novo pathway; IMP from 5-formamido-1-(5-phospho-D-ribosyl)imidazole-4-carboxamide: step 1/1.</text>
</comment>
<dbReference type="InterPro" id="IPR036914">
    <property type="entry name" value="MGS-like_dom_sf"/>
</dbReference>
<protein>
    <recommendedName>
        <fullName evidence="10">Bifunctional purine biosynthesis protein PurH</fullName>
    </recommendedName>
    <domain>
        <recommendedName>
            <fullName evidence="10">Phosphoribosylaminoimidazolecarboxamide formyltransferase</fullName>
            <ecNumber evidence="10">2.1.2.3</ecNumber>
        </recommendedName>
        <alternativeName>
            <fullName evidence="10">AICAR transformylase</fullName>
        </alternativeName>
    </domain>
    <domain>
        <recommendedName>
            <fullName evidence="10">IMP cyclohydrolase</fullName>
            <ecNumber evidence="10">3.5.4.10</ecNumber>
        </recommendedName>
        <alternativeName>
            <fullName evidence="10">ATIC</fullName>
        </alternativeName>
        <alternativeName>
            <fullName evidence="10">IMP synthase</fullName>
        </alternativeName>
        <alternativeName>
            <fullName evidence="10">Inosinicase</fullName>
        </alternativeName>
    </domain>
</protein>
<dbReference type="GO" id="GO:0006189">
    <property type="term" value="P:'de novo' IMP biosynthetic process"/>
    <property type="evidence" value="ECO:0007669"/>
    <property type="project" value="UniProtKB-UniRule"/>
</dbReference>
<feature type="domain" description="MGS-like" evidence="11">
    <location>
        <begin position="8"/>
        <end position="158"/>
    </location>
</feature>
<comment type="catalytic activity">
    <reaction evidence="9 10">
        <text>IMP + H2O = 5-formamido-1-(5-phospho-D-ribosyl)imidazole-4-carboxamide</text>
        <dbReference type="Rhea" id="RHEA:18445"/>
        <dbReference type="ChEBI" id="CHEBI:15377"/>
        <dbReference type="ChEBI" id="CHEBI:58053"/>
        <dbReference type="ChEBI" id="CHEBI:58467"/>
        <dbReference type="EC" id="3.5.4.10"/>
    </reaction>
</comment>
<accession>A0A0P0Z0U7</accession>
<dbReference type="EMBL" id="LC066375">
    <property type="protein sequence ID" value="BAT27488.1"/>
    <property type="molecule type" value="Genomic_DNA"/>
</dbReference>
<keyword evidence="7 10" id="KW-0511">Multifunctional enzyme</keyword>
<evidence type="ECO:0000313" key="12">
    <source>
        <dbReference type="EMBL" id="BAT27488.1"/>
    </source>
</evidence>
<evidence type="ECO:0000256" key="4">
    <source>
        <dbReference type="ARBA" id="ARBA00022679"/>
    </source>
</evidence>
<dbReference type="OrthoDB" id="9802065at2"/>
<dbReference type="PANTHER" id="PTHR11692:SF0">
    <property type="entry name" value="BIFUNCTIONAL PURINE BIOSYNTHESIS PROTEIN ATIC"/>
    <property type="match status" value="1"/>
</dbReference>
<dbReference type="Gene3D" id="3.40.140.20">
    <property type="match status" value="2"/>
</dbReference>
<evidence type="ECO:0000256" key="6">
    <source>
        <dbReference type="ARBA" id="ARBA00022801"/>
    </source>
</evidence>
<dbReference type="InterPro" id="IPR024051">
    <property type="entry name" value="AICAR_Tfase_dup_dom_sf"/>
</dbReference>
<dbReference type="PIRSF" id="PIRSF000414">
    <property type="entry name" value="AICARFT_IMPCHas"/>
    <property type="match status" value="1"/>
</dbReference>
<dbReference type="GO" id="GO:0004643">
    <property type="term" value="F:phosphoribosylaminoimidazolecarboxamide formyltransferase activity"/>
    <property type="evidence" value="ECO:0007669"/>
    <property type="project" value="UniProtKB-UniRule"/>
</dbReference>
<dbReference type="SUPFAM" id="SSF53927">
    <property type="entry name" value="Cytidine deaminase-like"/>
    <property type="match status" value="1"/>
</dbReference>
<dbReference type="EC" id="2.1.2.3" evidence="10"/>
<dbReference type="FunFam" id="3.40.50.1380:FF:000001">
    <property type="entry name" value="Bifunctional purine biosynthesis protein PurH"/>
    <property type="match status" value="1"/>
</dbReference>
<dbReference type="FunFam" id="3.40.140.20:FF:000001">
    <property type="entry name" value="Bifunctional purine biosynthesis protein PurH"/>
    <property type="match status" value="1"/>
</dbReference>
<dbReference type="PROSITE" id="PS51855">
    <property type="entry name" value="MGS"/>
    <property type="match status" value="1"/>
</dbReference>
<dbReference type="RefSeq" id="WP_062226818.1">
    <property type="nucleotide sequence ID" value="NZ_BBWR01000003.1"/>
</dbReference>
<dbReference type="UniPathway" id="UPA00074">
    <property type="reaction ID" value="UER00133"/>
</dbReference>
<dbReference type="HAMAP" id="MF_00139">
    <property type="entry name" value="PurH"/>
    <property type="match status" value="1"/>
</dbReference>
<dbReference type="Gene3D" id="3.40.50.1380">
    <property type="entry name" value="Methylglyoxal synthase-like domain"/>
    <property type="match status" value="1"/>
</dbReference>
<evidence type="ECO:0000256" key="7">
    <source>
        <dbReference type="ARBA" id="ARBA00023268"/>
    </source>
</evidence>